<evidence type="ECO:0000313" key="3">
    <source>
        <dbReference type="EMBL" id="KAK7909360.1"/>
    </source>
</evidence>
<gene>
    <name evidence="3" type="ORF">WMY93_014044</name>
</gene>
<dbReference type="GO" id="GO:0007018">
    <property type="term" value="P:microtubule-based movement"/>
    <property type="evidence" value="ECO:0007669"/>
    <property type="project" value="InterPro"/>
</dbReference>
<dbReference type="GO" id="GO:0045505">
    <property type="term" value="F:dynein intermediate chain binding"/>
    <property type="evidence" value="ECO:0007669"/>
    <property type="project" value="InterPro"/>
</dbReference>
<evidence type="ECO:0000313" key="4">
    <source>
        <dbReference type="Proteomes" id="UP001460270"/>
    </source>
</evidence>
<evidence type="ECO:0000259" key="1">
    <source>
        <dbReference type="Pfam" id="PF08385"/>
    </source>
</evidence>
<dbReference type="InterPro" id="IPR056759">
    <property type="entry name" value="DYH2-5-8_CC"/>
</dbReference>
<dbReference type="GO" id="GO:0051959">
    <property type="term" value="F:dynein light intermediate chain binding"/>
    <property type="evidence" value="ECO:0007669"/>
    <property type="project" value="InterPro"/>
</dbReference>
<dbReference type="Proteomes" id="UP001460270">
    <property type="component" value="Unassembled WGS sequence"/>
</dbReference>
<evidence type="ECO:0008006" key="5">
    <source>
        <dbReference type="Google" id="ProtNLM"/>
    </source>
</evidence>
<name>A0AAW0NXN0_9GOBI</name>
<dbReference type="EMBL" id="JBBPFD010000010">
    <property type="protein sequence ID" value="KAK7909360.1"/>
    <property type="molecule type" value="Genomic_DNA"/>
</dbReference>
<dbReference type="GO" id="GO:0005858">
    <property type="term" value="C:axonemal dynein complex"/>
    <property type="evidence" value="ECO:0007669"/>
    <property type="project" value="TreeGrafter"/>
</dbReference>
<proteinExistence type="predicted"/>
<dbReference type="InterPro" id="IPR026983">
    <property type="entry name" value="DHC"/>
</dbReference>
<sequence length="1293" mass="149966">MTAGDMDEDDFYNPTSVKQFIINILTLCGIKEDLWTEEKQATLDTYIEDTSLHIMAVYLDSEKELKVQFSAPTQKVDYWAYFICAPGAIITLETFERVVQFGTERGDPLRVLLRDMEALHAPMVHASAWEKNIKDNYTNSMHSLLTYLTDEEHKNSGRTVLYIPMEGLQFSPEEAVKDRKLVQRMESVVIHWTDQVKKLLNEQEITKMSDSSGPLQEIDLWKSRSAQLLDISKQLQKAGVKHIQNILELSKSQYVQRFSKLADEIQSCSMQAQSNLSFLSFLKEPCEELTSLSPSKVPPKLQDIIHIIRVIWLRSKHYNSIERITGLYYKLSNQIVRICLENISLDRIFKGFVVSSKKTLTECIQCCTSWKEIYLQTVQAHKKKAPEPWDLDSSSIFVIVDTFVQRFKELVEVCDCQHQFARWEDGAQGPMPIFGGCQGPDFTRSYLDLEEKFHQGLQNLSSVGKGILDVKDTSWRYEFTRFGALIKDLEMTAQNLINSVFEPVNLVDEGVRLLDTFRPMSSREAIRRCIELKYEHVYSIFARELKLVNKEMNRTITSERHMPQVICRAYWIRSLRQRLHRPMEVLQKAYFMPESHTRKQMFAAHDQTVTLLDEMMRRCFTDWSQGLDGQYFTQLEQNLMVRSKDRSGRLDLNFDTGLWNLFSEAYHWERLKYEIPQSVSDIYRDRVDYMNLRERVLLLIRNYNSIIGMLSSSERELFYDRLDFLDRKIQPGLSKHTWLAKGTSKVFVQDCLNHVDKVHKVVEGYKLSIQSISNLCCEISETLLVRLDGKTVYRNLNFEDDQRAHRTRQLETLQSAHQQIVQIMTDVYEIFAQDGAAVQQQWCAYTEKVDNLIEEALRSNVKTSVQKLARAVNGDSKTSPNPLFRILVTLNQESSRSPPKVDFSPTLVKLAQLVNILPHLVETISGFERLPALLNLKSSQQTPIHVRIEQDEEIKKIQAAIATGMSSNASKLQSYLQTWDKESPPGTFDKDINGYKEKASIVQQEETVVIVRFVVLDCSPLKSALVQHCNEWQTKFTRLLSDIASSRLQELHESLHNDAKRLKLVPQTLEELSESLKLLDSLKKDLPNIDARIPVIQEQFALLDKYEEPLTQKVLDLREVMNEEWVWFQQVLIDSEATRQKDKEKFKKSLMNSSEEFKKKIQSSVEEFNSTGPFDSALSCETALQQIEKHRALLEALKQEENTLIEGLGFFTIEQPPSKTIIALEEDIDHLQQVWEITQDWNAKWNTWKCGSLPLCRRKHGERCTGHVQEPHQTAERTQGERLEHRVFLKEQD</sequence>
<feature type="domain" description="Dynein heavy chain tail" evidence="1">
    <location>
        <begin position="182"/>
        <end position="742"/>
    </location>
</feature>
<comment type="caution">
    <text evidence="3">The sequence shown here is derived from an EMBL/GenBank/DDBJ whole genome shotgun (WGS) entry which is preliminary data.</text>
</comment>
<dbReference type="PANTHER" id="PTHR46532:SF11">
    <property type="entry name" value="DYNEIN AXONEMAL HEAVY CHAIN 12"/>
    <property type="match status" value="1"/>
</dbReference>
<dbReference type="Pfam" id="PF08385">
    <property type="entry name" value="DHC_N1"/>
    <property type="match status" value="1"/>
</dbReference>
<accession>A0AAW0NXN0</accession>
<dbReference type="InterPro" id="IPR013594">
    <property type="entry name" value="Dynein_heavy_tail"/>
</dbReference>
<organism evidence="3 4">
    <name type="scientific">Mugilogobius chulae</name>
    <name type="common">yellowstripe goby</name>
    <dbReference type="NCBI Taxonomy" id="88201"/>
    <lineage>
        <taxon>Eukaryota</taxon>
        <taxon>Metazoa</taxon>
        <taxon>Chordata</taxon>
        <taxon>Craniata</taxon>
        <taxon>Vertebrata</taxon>
        <taxon>Euteleostomi</taxon>
        <taxon>Actinopterygii</taxon>
        <taxon>Neopterygii</taxon>
        <taxon>Teleostei</taxon>
        <taxon>Neoteleostei</taxon>
        <taxon>Acanthomorphata</taxon>
        <taxon>Gobiaria</taxon>
        <taxon>Gobiiformes</taxon>
        <taxon>Gobioidei</taxon>
        <taxon>Gobiidae</taxon>
        <taxon>Gobionellinae</taxon>
        <taxon>Mugilogobius</taxon>
    </lineage>
</organism>
<dbReference type="PANTHER" id="PTHR46532">
    <property type="entry name" value="MALE FERTILITY FACTOR KL5"/>
    <property type="match status" value="1"/>
</dbReference>
<protein>
    <recommendedName>
        <fullName evidence="5">Dynein heavy chain tail domain-containing protein</fullName>
    </recommendedName>
</protein>
<evidence type="ECO:0000259" key="2">
    <source>
        <dbReference type="Pfam" id="PF25007"/>
    </source>
</evidence>
<reference evidence="4" key="1">
    <citation type="submission" date="2024-04" db="EMBL/GenBank/DDBJ databases">
        <title>Salinicola lusitanus LLJ914,a marine bacterium isolated from the Okinawa Trough.</title>
        <authorList>
            <person name="Li J."/>
        </authorList>
    </citation>
    <scope>NUCLEOTIDE SEQUENCE [LARGE SCALE GENOMIC DNA]</scope>
</reference>
<keyword evidence="4" id="KW-1185">Reference proteome</keyword>
<dbReference type="Pfam" id="PF25007">
    <property type="entry name" value="DYH2-5-8_CC"/>
    <property type="match status" value="1"/>
</dbReference>
<feature type="domain" description="Dynein axonemal heavy chain 2/5/8 coiled-coil" evidence="2">
    <location>
        <begin position="1035"/>
        <end position="1151"/>
    </location>
</feature>